<dbReference type="AlphaFoldDB" id="A0A420HE24"/>
<reference evidence="1 2" key="1">
    <citation type="journal article" date="2018" name="BMC Genomics">
        <title>Comparative genome analyses reveal sequence features reflecting distinct modes of host-adaptation between dicot and monocot powdery mildew.</title>
        <authorList>
            <person name="Wu Y."/>
            <person name="Ma X."/>
            <person name="Pan Z."/>
            <person name="Kale S.D."/>
            <person name="Song Y."/>
            <person name="King H."/>
            <person name="Zhang Q."/>
            <person name="Presley C."/>
            <person name="Deng X."/>
            <person name="Wei C.I."/>
            <person name="Xiao S."/>
        </authorList>
    </citation>
    <scope>NUCLEOTIDE SEQUENCE [LARGE SCALE GENOMIC DNA]</scope>
    <source>
        <strain evidence="1">UMSG3</strain>
    </source>
</reference>
<organism evidence="1 2">
    <name type="scientific">Golovinomyces cichoracearum</name>
    <dbReference type="NCBI Taxonomy" id="62708"/>
    <lineage>
        <taxon>Eukaryota</taxon>
        <taxon>Fungi</taxon>
        <taxon>Dikarya</taxon>
        <taxon>Ascomycota</taxon>
        <taxon>Pezizomycotina</taxon>
        <taxon>Leotiomycetes</taxon>
        <taxon>Erysiphales</taxon>
        <taxon>Erysiphaceae</taxon>
        <taxon>Golovinomyces</taxon>
    </lineage>
</organism>
<gene>
    <name evidence="1" type="ORF">GcM3_200068</name>
</gene>
<dbReference type="Proteomes" id="UP000283383">
    <property type="component" value="Unassembled WGS sequence"/>
</dbReference>
<accession>A0A420HE24</accession>
<protein>
    <submittedName>
        <fullName evidence="1">Uncharacterized protein</fullName>
    </submittedName>
</protein>
<sequence length="340" mass="40018">MYLSHYIDHDLYDEDLFWELKQDFAGWKRQHFDQAGILKRDFKRVLMERGIFVPLKGYSDAIGLEMAISGNEPHIWTKEEIAVALKRKLNYHPKISILENEKSPVTTLKTKASSIQYRTQEAAKSEYRTPSYFPRNFENGQQKLIPPYQSIGPQTPILNPQELIAENRTNSFWVLPPVPVKTETIDPDMIVKFVKCFDHNKRYTGEPIRAGQLNTVFPRILIGRAEWYFTNHIRPNDMFSTIYNQLKQHFDTEVNQEHYYTDWTTVTFEKLRREYQSENLHQILQRLFDKLLLYQRALGPMYAGQKPLKAALIRACRGVPELEYALFRPANDVEKLLSEL</sequence>
<dbReference type="EMBL" id="MCBQ01020005">
    <property type="protein sequence ID" value="RKF55700.1"/>
    <property type="molecule type" value="Genomic_DNA"/>
</dbReference>
<comment type="caution">
    <text evidence="1">The sequence shown here is derived from an EMBL/GenBank/DDBJ whole genome shotgun (WGS) entry which is preliminary data.</text>
</comment>
<evidence type="ECO:0000313" key="1">
    <source>
        <dbReference type="EMBL" id="RKF55700.1"/>
    </source>
</evidence>
<proteinExistence type="predicted"/>
<name>A0A420HE24_9PEZI</name>
<evidence type="ECO:0000313" key="2">
    <source>
        <dbReference type="Proteomes" id="UP000283383"/>
    </source>
</evidence>
<dbReference type="STRING" id="62708.A0A420HE24"/>
<keyword evidence="2" id="KW-1185">Reference proteome</keyword>
<feature type="non-terminal residue" evidence="1">
    <location>
        <position position="340"/>
    </location>
</feature>